<name>A0A5P2BP37_STRVZ</name>
<accession>A0A5P2BP37</accession>
<dbReference type="AlphaFoldDB" id="A0A5P2BP37"/>
<keyword evidence="3" id="KW-1185">Reference proteome</keyword>
<evidence type="ECO:0000256" key="1">
    <source>
        <dbReference type="SAM" id="MobiDB-lite"/>
    </source>
</evidence>
<feature type="compositionally biased region" description="Low complexity" evidence="1">
    <location>
        <begin position="27"/>
        <end position="51"/>
    </location>
</feature>
<proteinExistence type="predicted"/>
<reference evidence="2 3" key="1">
    <citation type="submission" date="2018-05" db="EMBL/GenBank/DDBJ databases">
        <title>Streptomyces venezuelae.</title>
        <authorList>
            <person name="Kim W."/>
            <person name="Lee N."/>
            <person name="Cho B.-K."/>
        </authorList>
    </citation>
    <scope>NUCLEOTIDE SEQUENCE [LARGE SCALE GENOMIC DNA]</scope>
    <source>
        <strain evidence="2 3">ATCC 14583</strain>
    </source>
</reference>
<organism evidence="2 3">
    <name type="scientific">Streptomyces venezuelae</name>
    <dbReference type="NCBI Taxonomy" id="54571"/>
    <lineage>
        <taxon>Bacteria</taxon>
        <taxon>Bacillati</taxon>
        <taxon>Actinomycetota</taxon>
        <taxon>Actinomycetes</taxon>
        <taxon>Kitasatosporales</taxon>
        <taxon>Streptomycetaceae</taxon>
        <taxon>Streptomyces</taxon>
    </lineage>
</organism>
<feature type="region of interest" description="Disordered" evidence="1">
    <location>
        <begin position="27"/>
        <end position="60"/>
    </location>
</feature>
<dbReference type="EMBL" id="CP029193">
    <property type="protein sequence ID" value="QES31740.1"/>
    <property type="molecule type" value="Genomic_DNA"/>
</dbReference>
<evidence type="ECO:0000313" key="3">
    <source>
        <dbReference type="Proteomes" id="UP000323046"/>
    </source>
</evidence>
<protein>
    <submittedName>
        <fullName evidence="2">Uncharacterized protein</fullName>
    </submittedName>
</protein>
<gene>
    <name evidence="2" type="ORF">DEJ47_25175</name>
</gene>
<sequence length="60" mass="6004">MTTGGMGREPGMLIRMRVVSVVWVSGSPGRSSAACRRAPSLSPSAAAPCAGEPYGGVPEG</sequence>
<dbReference type="Proteomes" id="UP000323046">
    <property type="component" value="Chromosome"/>
</dbReference>
<evidence type="ECO:0000313" key="2">
    <source>
        <dbReference type="EMBL" id="QES31740.1"/>
    </source>
</evidence>